<accession>A0A2P4XTW5</accession>
<dbReference type="PANTHER" id="PTHR46599:SF3">
    <property type="entry name" value="PIGGYBAC TRANSPOSABLE ELEMENT-DERIVED PROTEIN 4"/>
    <property type="match status" value="1"/>
</dbReference>
<dbReference type="Proteomes" id="UP000237271">
    <property type="component" value="Unassembled WGS sequence"/>
</dbReference>
<dbReference type="PANTHER" id="PTHR46599">
    <property type="entry name" value="PIGGYBAC TRANSPOSABLE ELEMENT-DERIVED PROTEIN 4"/>
    <property type="match status" value="1"/>
</dbReference>
<proteinExistence type="predicted"/>
<protein>
    <recommendedName>
        <fullName evidence="2">PiggyBac transposable element-derived protein domain-containing protein</fullName>
    </recommendedName>
</protein>
<feature type="region of interest" description="Disordered" evidence="1">
    <location>
        <begin position="1"/>
        <end position="20"/>
    </location>
</feature>
<comment type="caution">
    <text evidence="3">The sequence shown here is derived from an EMBL/GenBank/DDBJ whole genome shotgun (WGS) entry which is preliminary data.</text>
</comment>
<organism evidence="3 4">
    <name type="scientific">Phytophthora palmivora</name>
    <dbReference type="NCBI Taxonomy" id="4796"/>
    <lineage>
        <taxon>Eukaryota</taxon>
        <taxon>Sar</taxon>
        <taxon>Stramenopiles</taxon>
        <taxon>Oomycota</taxon>
        <taxon>Peronosporomycetes</taxon>
        <taxon>Peronosporales</taxon>
        <taxon>Peronosporaceae</taxon>
        <taxon>Phytophthora</taxon>
    </lineage>
</organism>
<evidence type="ECO:0000313" key="3">
    <source>
        <dbReference type="EMBL" id="POM68976.1"/>
    </source>
</evidence>
<dbReference type="InterPro" id="IPR029526">
    <property type="entry name" value="PGBD"/>
</dbReference>
<dbReference type="Pfam" id="PF13843">
    <property type="entry name" value="DDE_Tnp_1_7"/>
    <property type="match status" value="1"/>
</dbReference>
<evidence type="ECO:0000313" key="4">
    <source>
        <dbReference type="Proteomes" id="UP000237271"/>
    </source>
</evidence>
<dbReference type="EMBL" id="NCKW01007980">
    <property type="protein sequence ID" value="POM68976.1"/>
    <property type="molecule type" value="Genomic_DNA"/>
</dbReference>
<keyword evidence="4" id="KW-1185">Reference proteome</keyword>
<name>A0A2P4XTW5_9STRA</name>
<sequence length="194" mass="22239">MRVDGSVHRGTFGRHMKRDRSKTITRYHHYSSNMSAGAAIKKTFCRGYLVGTRISFDEGAILIRSKFNTMRVDKKDKPHKYGSKCYIAVEVNLGNESNSAMSKGGAQRAVIHNVTKALDGQPRKKFIVTDNFYSSCALALTLLEKGYYYYYVGLVTYTLPRNLGLKVWRVETIEFRMHEKILGWLLLLGWIQSR</sequence>
<evidence type="ECO:0000259" key="2">
    <source>
        <dbReference type="Pfam" id="PF13843"/>
    </source>
</evidence>
<dbReference type="AlphaFoldDB" id="A0A2P4XTW5"/>
<evidence type="ECO:0000256" key="1">
    <source>
        <dbReference type="SAM" id="MobiDB-lite"/>
    </source>
</evidence>
<gene>
    <name evidence="3" type="ORF">PHPALM_14791</name>
</gene>
<reference evidence="3 4" key="1">
    <citation type="journal article" date="2017" name="Genome Biol. Evol.">
        <title>Phytophthora megakarya and P. palmivora, closely related causal agents of cacao black pod rot, underwent increases in genome sizes and gene numbers by different mechanisms.</title>
        <authorList>
            <person name="Ali S.S."/>
            <person name="Shao J."/>
            <person name="Lary D.J."/>
            <person name="Kronmiller B."/>
            <person name="Shen D."/>
            <person name="Strem M.D."/>
            <person name="Amoako-Attah I."/>
            <person name="Akrofi A.Y."/>
            <person name="Begoude B.A."/>
            <person name="Ten Hoopen G.M."/>
            <person name="Coulibaly K."/>
            <person name="Kebe B.I."/>
            <person name="Melnick R.L."/>
            <person name="Guiltinan M.J."/>
            <person name="Tyler B.M."/>
            <person name="Meinhardt L.W."/>
            <person name="Bailey B.A."/>
        </authorList>
    </citation>
    <scope>NUCLEOTIDE SEQUENCE [LARGE SCALE GENOMIC DNA]</scope>
    <source>
        <strain evidence="4">sbr112.9</strain>
    </source>
</reference>
<feature type="domain" description="PiggyBac transposable element-derived protein" evidence="2">
    <location>
        <begin position="40"/>
        <end position="156"/>
    </location>
</feature>
<feature type="compositionally biased region" description="Basic residues" evidence="1">
    <location>
        <begin position="11"/>
        <end position="20"/>
    </location>
</feature>